<dbReference type="EMBL" id="CH476617">
    <property type="protein sequence ID" value="EEP81122.1"/>
    <property type="molecule type" value="Genomic_DNA"/>
</dbReference>
<dbReference type="eggNOG" id="ENOG502S41B">
    <property type="taxonomic scope" value="Eukaryota"/>
</dbReference>
<evidence type="ECO:0000313" key="2">
    <source>
        <dbReference type="Proteomes" id="UP000002058"/>
    </source>
</evidence>
<evidence type="ECO:0008006" key="3">
    <source>
        <dbReference type="Google" id="ProtNLM"/>
    </source>
</evidence>
<organism evidence="1 2">
    <name type="scientific">Uncinocarpus reesii (strain UAMH 1704)</name>
    <dbReference type="NCBI Taxonomy" id="336963"/>
    <lineage>
        <taxon>Eukaryota</taxon>
        <taxon>Fungi</taxon>
        <taxon>Dikarya</taxon>
        <taxon>Ascomycota</taxon>
        <taxon>Pezizomycotina</taxon>
        <taxon>Eurotiomycetes</taxon>
        <taxon>Eurotiomycetidae</taxon>
        <taxon>Onygenales</taxon>
        <taxon>Onygenaceae</taxon>
        <taxon>Uncinocarpus</taxon>
    </lineage>
</organism>
<gene>
    <name evidence="1" type="ORF">UREG_05964</name>
</gene>
<accession>C4JU25</accession>
<dbReference type="Gene3D" id="3.40.50.300">
    <property type="entry name" value="P-loop containing nucleotide triphosphate hydrolases"/>
    <property type="match status" value="1"/>
</dbReference>
<dbReference type="VEuPathDB" id="FungiDB:UREG_05964"/>
<dbReference type="OMA" id="CTRVVPM"/>
<dbReference type="PANTHER" id="PTHR36978">
    <property type="entry name" value="P-LOOP CONTAINING NUCLEOTIDE TRIPHOSPHATE HYDROLASE"/>
    <property type="match status" value="1"/>
</dbReference>
<name>C4JU25_UNCRE</name>
<dbReference type="AlphaFoldDB" id="C4JU25"/>
<dbReference type="KEGG" id="ure:UREG_05964"/>
<dbReference type="InterPro" id="IPR040632">
    <property type="entry name" value="Sulfotransfer_4"/>
</dbReference>
<dbReference type="Pfam" id="PF17784">
    <property type="entry name" value="Sulfotransfer_4"/>
    <property type="match status" value="1"/>
</dbReference>
<protein>
    <recommendedName>
        <fullName evidence="3">NAD dependent epimerase/dehydratase</fullName>
    </recommendedName>
</protein>
<keyword evidence="2" id="KW-1185">Reference proteome</keyword>
<sequence>MEDSFAKGTDIDRRTCTRVVPMRVICTGLPKTGTTSLRAALQRLGYEQTYHMESAAYENIRDCEMWLDAFRAKYDGIGTFEKEDWDKLLGHCQAVTDVPAALFIPELVKAYPDAKVVMNTRDVDAWYTSTTNTIVAALSNIDNVKTGGFEPDHLKAIRKELLTKVWQTSFPDGFKETGKEAFHKHNEMVRQTVRKDNLLEYSVKEGWEPLCKFLEVPVPDEPFPRLNDRASYWQKMTKKFGLKIPEPQKIEFEQQTTTSCVV</sequence>
<evidence type="ECO:0000313" key="1">
    <source>
        <dbReference type="EMBL" id="EEP81122.1"/>
    </source>
</evidence>
<dbReference type="Proteomes" id="UP000002058">
    <property type="component" value="Unassembled WGS sequence"/>
</dbReference>
<dbReference type="GeneID" id="8444358"/>
<dbReference type="PANTHER" id="PTHR36978:SF4">
    <property type="entry name" value="P-LOOP CONTAINING NUCLEOSIDE TRIPHOSPHATE HYDROLASE PROTEIN"/>
    <property type="match status" value="1"/>
</dbReference>
<proteinExistence type="predicted"/>
<dbReference type="RefSeq" id="XP_002585275.1">
    <property type="nucleotide sequence ID" value="XM_002585229.1"/>
</dbReference>
<dbReference type="InParanoid" id="C4JU25"/>
<dbReference type="OrthoDB" id="408152at2759"/>
<dbReference type="STRING" id="336963.C4JU25"/>
<dbReference type="HOGENOM" id="CLU_061199_0_1_1"/>
<reference evidence="2" key="1">
    <citation type="journal article" date="2009" name="Genome Res.">
        <title>Comparative genomic analyses of the human fungal pathogens Coccidioides and their relatives.</title>
        <authorList>
            <person name="Sharpton T.J."/>
            <person name="Stajich J.E."/>
            <person name="Rounsley S.D."/>
            <person name="Gardner M.J."/>
            <person name="Wortman J.R."/>
            <person name="Jordar V.S."/>
            <person name="Maiti R."/>
            <person name="Kodira C.D."/>
            <person name="Neafsey D.E."/>
            <person name="Zeng Q."/>
            <person name="Hung C.-Y."/>
            <person name="McMahan C."/>
            <person name="Muszewska A."/>
            <person name="Grynberg M."/>
            <person name="Mandel M.A."/>
            <person name="Kellner E.M."/>
            <person name="Barker B.M."/>
            <person name="Galgiani J.N."/>
            <person name="Orbach M.J."/>
            <person name="Kirkland T.N."/>
            <person name="Cole G.T."/>
            <person name="Henn M.R."/>
            <person name="Birren B.W."/>
            <person name="Taylor J.W."/>
        </authorList>
    </citation>
    <scope>NUCLEOTIDE SEQUENCE [LARGE SCALE GENOMIC DNA]</scope>
    <source>
        <strain evidence="2">UAMH 1704</strain>
    </source>
</reference>
<dbReference type="SUPFAM" id="SSF52540">
    <property type="entry name" value="P-loop containing nucleoside triphosphate hydrolases"/>
    <property type="match status" value="1"/>
</dbReference>
<dbReference type="InterPro" id="IPR027417">
    <property type="entry name" value="P-loop_NTPase"/>
</dbReference>